<protein>
    <submittedName>
        <fullName evidence="1">Uncharacterized protein</fullName>
    </submittedName>
</protein>
<gene>
    <name evidence="1" type="ORF">DORFOR_00633</name>
</gene>
<comment type="caution">
    <text evidence="1">The sequence shown here is derived from an EMBL/GenBank/DDBJ whole genome shotgun (WGS) entry which is preliminary data.</text>
</comment>
<evidence type="ECO:0000313" key="2">
    <source>
        <dbReference type="Proteomes" id="UP000005359"/>
    </source>
</evidence>
<sequence length="44" mass="5073">MRKCRNWQTSKTKDLVSIALVWVQVPSSALTFQQHIACDHENDS</sequence>
<accession>B0G312</accession>
<dbReference type="AlphaFoldDB" id="B0G312"/>
<name>B0G312_9FIRM</name>
<dbReference type="PaxDb" id="411461-DORFOR_00633"/>
<proteinExistence type="predicted"/>
<dbReference type="Proteomes" id="UP000005359">
    <property type="component" value="Unassembled WGS sequence"/>
</dbReference>
<evidence type="ECO:0000313" key="1">
    <source>
        <dbReference type="EMBL" id="EDR47976.1"/>
    </source>
</evidence>
<reference evidence="1 2" key="2">
    <citation type="submission" date="2007-10" db="EMBL/GenBank/DDBJ databases">
        <authorList>
            <person name="Fulton L."/>
            <person name="Clifton S."/>
            <person name="Fulton B."/>
            <person name="Xu J."/>
            <person name="Minx P."/>
            <person name="Pepin K.H."/>
            <person name="Johnson M."/>
            <person name="Thiruvilangam P."/>
            <person name="Bhonagiri V."/>
            <person name="Nash W.E."/>
            <person name="Wang C."/>
            <person name="Mardis E.R."/>
            <person name="Wilson R.K."/>
        </authorList>
    </citation>
    <scope>NUCLEOTIDE SEQUENCE [LARGE SCALE GENOMIC DNA]</scope>
    <source>
        <strain evidence="1 2">ATCC 27755</strain>
    </source>
</reference>
<reference evidence="1 2" key="1">
    <citation type="submission" date="2007-10" db="EMBL/GenBank/DDBJ databases">
        <title>Draft genome sequence of Dorea formicigenerans(ATCC 27755).</title>
        <authorList>
            <person name="Sudarsanam P."/>
            <person name="Ley R."/>
            <person name="Guruge J."/>
            <person name="Turnbaugh P.J."/>
            <person name="Mahowald M."/>
            <person name="Liep D."/>
            <person name="Gordon J."/>
        </authorList>
    </citation>
    <scope>NUCLEOTIDE SEQUENCE [LARGE SCALE GENOMIC DNA]</scope>
    <source>
        <strain evidence="1 2">ATCC 27755</strain>
    </source>
</reference>
<organism evidence="1 2">
    <name type="scientific">Dorea formicigenerans ATCC 27755</name>
    <dbReference type="NCBI Taxonomy" id="411461"/>
    <lineage>
        <taxon>Bacteria</taxon>
        <taxon>Bacillati</taxon>
        <taxon>Bacillota</taxon>
        <taxon>Clostridia</taxon>
        <taxon>Lachnospirales</taxon>
        <taxon>Lachnospiraceae</taxon>
        <taxon>Dorea</taxon>
    </lineage>
</organism>
<dbReference type="EMBL" id="AAXA02000009">
    <property type="protein sequence ID" value="EDR47976.1"/>
    <property type="molecule type" value="Genomic_DNA"/>
</dbReference>